<keyword evidence="8" id="KW-0406">Ion transport</keyword>
<keyword evidence="7" id="KW-0408">Iron</keyword>
<feature type="domain" description="Fe/B12 periplasmic-binding" evidence="12">
    <location>
        <begin position="48"/>
        <end position="320"/>
    </location>
</feature>
<evidence type="ECO:0000256" key="8">
    <source>
        <dbReference type="ARBA" id="ARBA00023065"/>
    </source>
</evidence>
<evidence type="ECO:0000256" key="7">
    <source>
        <dbReference type="ARBA" id="ARBA00023004"/>
    </source>
</evidence>
<evidence type="ECO:0000256" key="11">
    <source>
        <dbReference type="SAM" id="SignalP"/>
    </source>
</evidence>
<dbReference type="NCBIfam" id="NF008200">
    <property type="entry name" value="PRK10957.1"/>
    <property type="match status" value="1"/>
</dbReference>
<dbReference type="PANTHER" id="PTHR30532:SF24">
    <property type="entry name" value="FERRIC ENTEROBACTIN-BINDING PERIPLASMIC PROTEIN FEPB"/>
    <property type="match status" value="1"/>
</dbReference>
<protein>
    <recommendedName>
        <fullName evidence="10">Ferric enterobactin-binding periplasmic protein FepB</fullName>
    </recommendedName>
</protein>
<reference evidence="13 14" key="1">
    <citation type="submission" date="2020-01" db="EMBL/GenBank/DDBJ databases">
        <authorList>
            <person name="Lee S.D."/>
        </authorList>
    </citation>
    <scope>NUCLEOTIDE SEQUENCE [LARGE SCALE GENOMIC DNA]</scope>
    <source>
        <strain evidence="13 14">SAP-1</strain>
    </source>
</reference>
<evidence type="ECO:0000256" key="2">
    <source>
        <dbReference type="ARBA" id="ARBA00008814"/>
    </source>
</evidence>
<evidence type="ECO:0000256" key="5">
    <source>
        <dbReference type="ARBA" id="ARBA00022729"/>
    </source>
</evidence>
<evidence type="ECO:0000313" key="13">
    <source>
        <dbReference type="EMBL" id="NMP25941.1"/>
    </source>
</evidence>
<feature type="chain" id="PRO_5032372742" description="Ferric enterobactin-binding periplasmic protein FepB" evidence="11">
    <location>
        <begin position="26"/>
        <end position="320"/>
    </location>
</feature>
<evidence type="ECO:0000313" key="14">
    <source>
        <dbReference type="Proteomes" id="UP000585363"/>
    </source>
</evidence>
<evidence type="ECO:0000259" key="12">
    <source>
        <dbReference type="PROSITE" id="PS50983"/>
    </source>
</evidence>
<dbReference type="SUPFAM" id="SSF53807">
    <property type="entry name" value="Helical backbone' metal receptor"/>
    <property type="match status" value="1"/>
</dbReference>
<comment type="caution">
    <text evidence="13">The sequence shown here is derived from an EMBL/GenBank/DDBJ whole genome shotgun (WGS) entry which is preliminary data.</text>
</comment>
<sequence>MKSTLFRLLAGVFATFALSIGASQAAEGWPREIATSHGVIHLSAPPQRIVSTSVTVTGTLLAINAPVIASGATSPNSRIADDQGFFRQWSSVAKQRGVKRLYIGEANAEAIAGEAPDLIIIAATGGDSALRLYDQLSAVAPVMVVNYDDKSWQQLAEQLGQATGKEADAAQTIASFAAHQQTVKQSMHLPAQPVSALVYRPDGKAANLWTAASPQGQMLQQLGFTLAVPPTQLASSQSQGVRKDIVQLAGENMASGLNGNTLLLFAGDKSDVQRLQSNVFLAHLPAVKNQQVYALGDDTFRLDYYSASNLLTQLASQFSG</sequence>
<evidence type="ECO:0000256" key="4">
    <source>
        <dbReference type="ARBA" id="ARBA00022496"/>
    </source>
</evidence>
<dbReference type="EMBL" id="JAADJU010000001">
    <property type="protein sequence ID" value="NMP25941.1"/>
    <property type="molecule type" value="Genomic_DNA"/>
</dbReference>
<dbReference type="Gene3D" id="3.40.50.1980">
    <property type="entry name" value="Nitrogenase molybdenum iron protein domain"/>
    <property type="match status" value="2"/>
</dbReference>
<evidence type="ECO:0000256" key="6">
    <source>
        <dbReference type="ARBA" id="ARBA00022764"/>
    </source>
</evidence>
<dbReference type="InterPro" id="IPR002491">
    <property type="entry name" value="ABC_transptr_periplasmic_BD"/>
</dbReference>
<evidence type="ECO:0000256" key="10">
    <source>
        <dbReference type="ARBA" id="ARBA00071180"/>
    </source>
</evidence>
<dbReference type="Pfam" id="PF01497">
    <property type="entry name" value="Peripla_BP_2"/>
    <property type="match status" value="1"/>
</dbReference>
<keyword evidence="4" id="KW-0410">Iron transport</keyword>
<dbReference type="PROSITE" id="PS50983">
    <property type="entry name" value="FE_B12_PBP"/>
    <property type="match status" value="1"/>
</dbReference>
<comment type="subunit">
    <text evidence="9">The complex is composed of two ATP-binding proteins (FepC), two transmembrane proteins (FepD and FepG) and a solute-binding protein (FepB).</text>
</comment>
<reference evidence="13 14" key="2">
    <citation type="submission" date="2020-06" db="EMBL/GenBank/DDBJ databases">
        <title>Polyphasic characterization of a Rahnella strain isolated from tree sap.</title>
        <authorList>
            <person name="Kim I.S."/>
        </authorList>
    </citation>
    <scope>NUCLEOTIDE SEQUENCE [LARGE SCALE GENOMIC DNA]</scope>
    <source>
        <strain evidence="13 14">SAP-1</strain>
    </source>
</reference>
<dbReference type="GO" id="GO:0030288">
    <property type="term" value="C:outer membrane-bounded periplasmic space"/>
    <property type="evidence" value="ECO:0007669"/>
    <property type="project" value="TreeGrafter"/>
</dbReference>
<evidence type="ECO:0000256" key="9">
    <source>
        <dbReference type="ARBA" id="ARBA00065878"/>
    </source>
</evidence>
<dbReference type="RefSeq" id="WP_169401604.1">
    <property type="nucleotide sequence ID" value="NZ_JAADJU010000001.1"/>
</dbReference>
<keyword evidence="5 11" id="KW-0732">Signal</keyword>
<dbReference type="PANTHER" id="PTHR30532">
    <property type="entry name" value="IRON III DICITRATE-BINDING PERIPLASMIC PROTEIN"/>
    <property type="match status" value="1"/>
</dbReference>
<keyword evidence="14" id="KW-1185">Reference proteome</keyword>
<gene>
    <name evidence="13" type="primary">fepB</name>
    <name evidence="13" type="ORF">GW590_03515</name>
</gene>
<keyword evidence="6" id="KW-0574">Periplasm</keyword>
<comment type="subcellular location">
    <subcellularLocation>
        <location evidence="1">Periplasm</location>
    </subcellularLocation>
</comment>
<evidence type="ECO:0000256" key="1">
    <source>
        <dbReference type="ARBA" id="ARBA00004418"/>
    </source>
</evidence>
<dbReference type="FunFam" id="3.40.50.1980:FF:000014">
    <property type="entry name" value="Ferrienterobactin-binding periplasmic protein FepB"/>
    <property type="match status" value="1"/>
</dbReference>
<keyword evidence="3" id="KW-0813">Transport</keyword>
<dbReference type="CDD" id="cd01146">
    <property type="entry name" value="FhuD"/>
    <property type="match status" value="1"/>
</dbReference>
<evidence type="ECO:0000256" key="3">
    <source>
        <dbReference type="ARBA" id="ARBA00022448"/>
    </source>
</evidence>
<dbReference type="GO" id="GO:1901678">
    <property type="term" value="P:iron coordination entity transport"/>
    <property type="evidence" value="ECO:0007669"/>
    <property type="project" value="UniProtKB-ARBA"/>
</dbReference>
<dbReference type="AlphaFoldDB" id="A0A848MFJ2"/>
<comment type="similarity">
    <text evidence="2">Belongs to the bacterial solute-binding protein 8 family.</text>
</comment>
<dbReference type="Proteomes" id="UP000585363">
    <property type="component" value="Unassembled WGS sequence"/>
</dbReference>
<name>A0A848MFJ2_9GAMM</name>
<organism evidence="13 14">
    <name type="scientific">Rouxiella aceris</name>
    <dbReference type="NCBI Taxonomy" id="2703884"/>
    <lineage>
        <taxon>Bacteria</taxon>
        <taxon>Pseudomonadati</taxon>
        <taxon>Pseudomonadota</taxon>
        <taxon>Gammaproteobacteria</taxon>
        <taxon>Enterobacterales</taxon>
        <taxon>Yersiniaceae</taxon>
        <taxon>Rouxiella</taxon>
    </lineage>
</organism>
<dbReference type="FunFam" id="3.40.50.1980:FF:000009">
    <property type="entry name" value="Iron-enterobactin transporter periplasmic binding protein"/>
    <property type="match status" value="1"/>
</dbReference>
<feature type="signal peptide" evidence="11">
    <location>
        <begin position="1"/>
        <end position="25"/>
    </location>
</feature>
<accession>A0A848MFJ2</accession>
<dbReference type="InterPro" id="IPR051313">
    <property type="entry name" value="Bact_iron-sidero_bind"/>
</dbReference>
<proteinExistence type="inferred from homology"/>